<feature type="transmembrane region" description="Helical" evidence="2">
    <location>
        <begin position="338"/>
        <end position="361"/>
    </location>
</feature>
<feature type="transmembrane region" description="Helical" evidence="2">
    <location>
        <begin position="608"/>
        <end position="630"/>
    </location>
</feature>
<dbReference type="SUPFAM" id="SSF53649">
    <property type="entry name" value="Alkaline phosphatase-like"/>
    <property type="match status" value="1"/>
</dbReference>
<sequence>MRGHPRLVGGLVGAAAAVVAVLLTPSSVAARPATETIRSDAVIVVGVAGLQWTDVTADRTPTLAKLATSGSVGTLSVRAAPAVTCAGEGWLTLGAGRSSAIVEPSEIDTAEGCGPRTAPPVSARPKGSGAAVDGWEDLAALNRGLRFGAKPGLIGTRLNCTGAVGPGAALAAADSSGNVDVYRPALPADPGPLLRACPFTAIDLGILPDPAGYAARRAEALRLLDSALAQIEATRPVNSTLLVVGVSDTDATDGRLHVAIADGPGFEAGWLRSPSTGREPYLQLVDMAPTVLAVLGEAVPDDIAGRPVIRSDTERPGFDATREELVDADTAAVSRKHLVGTFLAGFAGLCAIVYGVAAWLIRRREPAAPARRHGAVAVTALGTFPVATFLANLVPWWAADPTTPALAGAVLGAMTLVTAVAVGPPWGRTATGRLAAISAITVLVLLADVATGARLQLNSLLGYTALEGGRYVGFGNVAFAVLGTAAVLLAAALATGRPARSAVAVALAVAVPVIVVEGSPGLGTDFGGILTLVPAFGVLTLLVAGRKVTTGKAAAVLGGGAALVAMLAIADYLRPEEDRTHFGRFVATVLDGNGLATVDRKIRANLDLLFAGPHTVVAALLLVVAAVAVFRPPAGLRVAYRAHPGLRTGLQVVVVLGLLGFAVNDSGIAIPVNAALIALPAAVAAWLRPYPPSKLGATTESAPDDEKTSDTPARSAEATADVLP</sequence>
<comment type="caution">
    <text evidence="3">The sequence shown here is derived from an EMBL/GenBank/DDBJ whole genome shotgun (WGS) entry which is preliminary data.</text>
</comment>
<dbReference type="Proteomes" id="UP000021053">
    <property type="component" value="Unassembled WGS sequence"/>
</dbReference>
<organism evidence="3 4">
    <name type="scientific">Cryptosporangium arvum DSM 44712</name>
    <dbReference type="NCBI Taxonomy" id="927661"/>
    <lineage>
        <taxon>Bacteria</taxon>
        <taxon>Bacillati</taxon>
        <taxon>Actinomycetota</taxon>
        <taxon>Actinomycetes</taxon>
        <taxon>Cryptosporangiales</taxon>
        <taxon>Cryptosporangiaceae</taxon>
        <taxon>Cryptosporangium</taxon>
    </lineage>
</organism>
<feature type="transmembrane region" description="Helical" evidence="2">
    <location>
        <begin position="501"/>
        <end position="520"/>
    </location>
</feature>
<keyword evidence="4" id="KW-1185">Reference proteome</keyword>
<feature type="transmembrane region" description="Helical" evidence="2">
    <location>
        <begin position="473"/>
        <end position="494"/>
    </location>
</feature>
<feature type="transmembrane region" description="Helical" evidence="2">
    <location>
        <begin position="642"/>
        <end position="662"/>
    </location>
</feature>
<feature type="transmembrane region" description="Helical" evidence="2">
    <location>
        <begin position="668"/>
        <end position="687"/>
    </location>
</feature>
<dbReference type="PATRIC" id="fig|927661.3.peg.2473"/>
<keyword evidence="2" id="KW-0472">Membrane</keyword>
<proteinExistence type="predicted"/>
<dbReference type="AlphaFoldDB" id="A0A010Z1U6"/>
<dbReference type="HOGENOM" id="CLU_013382_0_0_11"/>
<feature type="transmembrane region" description="Helical" evidence="2">
    <location>
        <begin position="434"/>
        <end position="453"/>
    </location>
</feature>
<keyword evidence="2" id="KW-0812">Transmembrane</keyword>
<protein>
    <submittedName>
        <fullName evidence="3">Uncharacterized protein</fullName>
    </submittedName>
</protein>
<feature type="transmembrane region" description="Helical" evidence="2">
    <location>
        <begin position="404"/>
        <end position="422"/>
    </location>
</feature>
<dbReference type="RefSeq" id="WP_051570076.1">
    <property type="nucleotide sequence ID" value="NZ_KK073874.1"/>
</dbReference>
<accession>A0A010Z1U6</accession>
<feature type="region of interest" description="Disordered" evidence="1">
    <location>
        <begin position="695"/>
        <end position="724"/>
    </location>
</feature>
<keyword evidence="2" id="KW-1133">Transmembrane helix</keyword>
<gene>
    <name evidence="3" type="ORF">CryarDRAFT_2512</name>
</gene>
<evidence type="ECO:0000313" key="4">
    <source>
        <dbReference type="Proteomes" id="UP000021053"/>
    </source>
</evidence>
<evidence type="ECO:0000256" key="1">
    <source>
        <dbReference type="SAM" id="MobiDB-lite"/>
    </source>
</evidence>
<feature type="transmembrane region" description="Helical" evidence="2">
    <location>
        <begin position="373"/>
        <end position="398"/>
    </location>
</feature>
<reference evidence="3 4" key="1">
    <citation type="submission" date="2013-07" db="EMBL/GenBank/DDBJ databases">
        <authorList>
            <consortium name="DOE Joint Genome Institute"/>
            <person name="Eisen J."/>
            <person name="Huntemann M."/>
            <person name="Han J."/>
            <person name="Chen A."/>
            <person name="Kyrpides N."/>
            <person name="Mavromatis K."/>
            <person name="Markowitz V."/>
            <person name="Palaniappan K."/>
            <person name="Ivanova N."/>
            <person name="Schaumberg A."/>
            <person name="Pati A."/>
            <person name="Liolios K."/>
            <person name="Nordberg H.P."/>
            <person name="Cantor M.N."/>
            <person name="Hua S.X."/>
            <person name="Woyke T."/>
        </authorList>
    </citation>
    <scope>NUCLEOTIDE SEQUENCE [LARGE SCALE GENOMIC DNA]</scope>
    <source>
        <strain evidence="3 4">DSM 44712</strain>
    </source>
</reference>
<dbReference type="InterPro" id="IPR017850">
    <property type="entry name" value="Alkaline_phosphatase_core_sf"/>
</dbReference>
<feature type="transmembrane region" description="Helical" evidence="2">
    <location>
        <begin position="526"/>
        <end position="544"/>
    </location>
</feature>
<dbReference type="OrthoDB" id="3264110at2"/>
<name>A0A010Z1U6_9ACTN</name>
<dbReference type="EMBL" id="JFBT01000001">
    <property type="protein sequence ID" value="EXG81398.1"/>
    <property type="molecule type" value="Genomic_DNA"/>
</dbReference>
<evidence type="ECO:0000313" key="3">
    <source>
        <dbReference type="EMBL" id="EXG81398.1"/>
    </source>
</evidence>
<evidence type="ECO:0000256" key="2">
    <source>
        <dbReference type="SAM" id="Phobius"/>
    </source>
</evidence>